<evidence type="ECO:0000313" key="2">
    <source>
        <dbReference type="EMBL" id="MEJ8820878.1"/>
    </source>
</evidence>
<organism evidence="2 3">
    <name type="scientific">Variovorax humicola</name>
    <dbReference type="NCBI Taxonomy" id="1769758"/>
    <lineage>
        <taxon>Bacteria</taxon>
        <taxon>Pseudomonadati</taxon>
        <taxon>Pseudomonadota</taxon>
        <taxon>Betaproteobacteria</taxon>
        <taxon>Burkholderiales</taxon>
        <taxon>Comamonadaceae</taxon>
        <taxon>Variovorax</taxon>
    </lineage>
</organism>
<feature type="transmembrane region" description="Helical" evidence="1">
    <location>
        <begin position="54"/>
        <end position="76"/>
    </location>
</feature>
<dbReference type="Proteomes" id="UP001363010">
    <property type="component" value="Unassembled WGS sequence"/>
</dbReference>
<feature type="transmembrane region" description="Helical" evidence="1">
    <location>
        <begin position="22"/>
        <end position="47"/>
    </location>
</feature>
<proteinExistence type="predicted"/>
<reference evidence="2 3" key="1">
    <citation type="submission" date="2024-03" db="EMBL/GenBank/DDBJ databases">
        <title>Novel species of the genus Variovorax.</title>
        <authorList>
            <person name="Liu Q."/>
            <person name="Xin Y.-H."/>
        </authorList>
    </citation>
    <scope>NUCLEOTIDE SEQUENCE [LARGE SCALE GENOMIC DNA]</scope>
    <source>
        <strain evidence="2 3">KACC 18501</strain>
    </source>
</reference>
<feature type="transmembrane region" description="Helical" evidence="1">
    <location>
        <begin position="82"/>
        <end position="102"/>
    </location>
</feature>
<keyword evidence="1" id="KW-1133">Transmembrane helix</keyword>
<keyword evidence="3" id="KW-1185">Reference proteome</keyword>
<evidence type="ECO:0000256" key="1">
    <source>
        <dbReference type="SAM" id="Phobius"/>
    </source>
</evidence>
<dbReference type="EMBL" id="JBBKZV010000001">
    <property type="protein sequence ID" value="MEJ8820878.1"/>
    <property type="molecule type" value="Genomic_DNA"/>
</dbReference>
<accession>A0ABU8VTT4</accession>
<keyword evidence="1" id="KW-0472">Membrane</keyword>
<comment type="caution">
    <text evidence="2">The sequence shown here is derived from an EMBL/GenBank/DDBJ whole genome shotgun (WGS) entry which is preliminary data.</text>
</comment>
<dbReference type="RefSeq" id="WP_340361907.1">
    <property type="nucleotide sequence ID" value="NZ_JBBKZV010000001.1"/>
</dbReference>
<evidence type="ECO:0008006" key="4">
    <source>
        <dbReference type="Google" id="ProtNLM"/>
    </source>
</evidence>
<sequence length="103" mass="10678">MSSTSSNKAPAQGGAVSSKRELLGLTCGFFAVFAGLGATFFFGWALFGSWISPLYLWPVVLPIALAALLLVCGLIGDRLRSFSSVFAGAGAGLIVLALFFTLV</sequence>
<evidence type="ECO:0000313" key="3">
    <source>
        <dbReference type="Proteomes" id="UP001363010"/>
    </source>
</evidence>
<gene>
    <name evidence="2" type="ORF">WKW80_02360</name>
</gene>
<name>A0ABU8VTT4_9BURK</name>
<protein>
    <recommendedName>
        <fullName evidence="4">DUF5668 domain-containing protein</fullName>
    </recommendedName>
</protein>
<keyword evidence="1" id="KW-0812">Transmembrane</keyword>